<dbReference type="SUPFAM" id="SSF50998">
    <property type="entry name" value="Quinoprotein alcohol dehydrogenase-like"/>
    <property type="match status" value="1"/>
</dbReference>
<reference evidence="4 5" key="1">
    <citation type="journal article" date="2014" name="Antonie Van Leeuwenhoek">
        <title>Hyphomonas beringensis sp. nov. and Hyphomonas chukchiensis sp. nov., isolated from surface seawater of the Bering Sea and Chukchi Sea.</title>
        <authorList>
            <person name="Li C."/>
            <person name="Lai Q."/>
            <person name="Li G."/>
            <person name="Dong C."/>
            <person name="Wang J."/>
            <person name="Liao Y."/>
            <person name="Shao Z."/>
        </authorList>
    </citation>
    <scope>NUCLEOTIDE SEQUENCE [LARGE SCALE GENOMIC DNA]</scope>
    <source>
        <strain evidence="4 5">22II1-22F38</strain>
    </source>
</reference>
<dbReference type="InterPro" id="IPR011047">
    <property type="entry name" value="Quinoprotein_ADH-like_sf"/>
</dbReference>
<evidence type="ECO:0000313" key="4">
    <source>
        <dbReference type="EMBL" id="KCZ57832.1"/>
    </source>
</evidence>
<dbReference type="Proteomes" id="UP000024547">
    <property type="component" value="Unassembled WGS sequence"/>
</dbReference>
<evidence type="ECO:0000313" key="5">
    <source>
        <dbReference type="Proteomes" id="UP000024547"/>
    </source>
</evidence>
<dbReference type="PATRIC" id="fig|1280948.3.peg.3459"/>
<keyword evidence="5" id="KW-1185">Reference proteome</keyword>
<dbReference type="InterPro" id="IPR015943">
    <property type="entry name" value="WD40/YVTN_repeat-like_dom_sf"/>
</dbReference>
<dbReference type="eggNOG" id="COG1520">
    <property type="taxonomic scope" value="Bacteria"/>
</dbReference>
<dbReference type="STRING" id="1280948.HY36_11690"/>
<dbReference type="Pfam" id="PF13360">
    <property type="entry name" value="PQQ_2"/>
    <property type="match status" value="1"/>
</dbReference>
<dbReference type="PROSITE" id="PS51257">
    <property type="entry name" value="PROKAR_LIPOPROTEIN"/>
    <property type="match status" value="1"/>
</dbReference>
<keyword evidence="1" id="KW-0732">Signal</keyword>
<dbReference type="OrthoDB" id="5290752at2"/>
<dbReference type="PANTHER" id="PTHR34512">
    <property type="entry name" value="CELL SURFACE PROTEIN"/>
    <property type="match status" value="1"/>
</dbReference>
<protein>
    <recommendedName>
        <fullName evidence="2">Pyrrolo-quinoline quinone repeat domain-containing protein</fullName>
    </recommendedName>
</protein>
<dbReference type="SMART" id="SM00564">
    <property type="entry name" value="PQQ"/>
    <property type="match status" value="7"/>
</dbReference>
<dbReference type="Proteomes" id="UP000259173">
    <property type="component" value="Unassembled WGS sequence"/>
</dbReference>
<dbReference type="Gene3D" id="2.130.10.10">
    <property type="entry name" value="YVTN repeat-like/Quinoprotein amine dehydrogenase"/>
    <property type="match status" value="1"/>
</dbReference>
<dbReference type="InterPro" id="IPR002372">
    <property type="entry name" value="PQQ_rpt_dom"/>
</dbReference>
<dbReference type="EMBL" id="AWFH01000063">
    <property type="protein sequence ID" value="KCZ57832.1"/>
    <property type="molecule type" value="Genomic_DNA"/>
</dbReference>
<name>A0A059DVR6_9PROT</name>
<dbReference type="AlphaFoldDB" id="A0A059DVR6"/>
<accession>A0A059DVR6</accession>
<feature type="signal peptide" evidence="1">
    <location>
        <begin position="1"/>
        <end position="23"/>
    </location>
</feature>
<comment type="caution">
    <text evidence="4">The sequence shown here is derived from an EMBL/GenBank/DDBJ whole genome shotgun (WGS) entry which is preliminary data.</text>
</comment>
<feature type="chain" id="PRO_5044537763" description="Pyrrolo-quinoline quinone repeat domain-containing protein" evidence="1">
    <location>
        <begin position="24"/>
        <end position="449"/>
    </location>
</feature>
<evidence type="ECO:0000259" key="2">
    <source>
        <dbReference type="Pfam" id="PF13360"/>
    </source>
</evidence>
<dbReference type="InterPro" id="IPR018391">
    <property type="entry name" value="PQQ_b-propeller_rpt"/>
</dbReference>
<sequence length="449" mass="47534">MRLSRRFQLTATATALVALSACSSIPFFGNSGDDEKEQLDKAGRVTMVLAEEAIEASPDLATQSIDLPEAQTLTSWPEAGGTPAKAPGHVIAAQDMKVAWRTSVGKGSSNKSAVTTPPVASETAIFTLDADQTIYATDMSNGRTLWKKELKGLTKRDKTALGGGLAVNGDTLIVASGFGYIMRLNAADGSEIWKRELGVPMTGAPTVKDGSIFVASNNNEVFALDLETGDTDWSDQAIAETARVLGSPSPAAIEDFVIAPYSSGEIIAYLANNGRRLWTDAISQAGRFTPISEINDIGSRPVLAGGLVFASSQSGITVAIDGRSGNRVWAKPIGSTQAPALASQYLFIIGTNARLAALDAGTGEAFWVTELRQYKNEKKKKKRISYAGPLLASGRVLIVSSDGELLAFDPQTGEQTDSLDIKDTVYIEPIAVQGKLFLLTDDAKLVAIQ</sequence>
<evidence type="ECO:0000313" key="3">
    <source>
        <dbReference type="EMBL" id="HAE93691.1"/>
    </source>
</evidence>
<dbReference type="PANTHER" id="PTHR34512:SF30">
    <property type="entry name" value="OUTER MEMBRANE PROTEIN ASSEMBLY FACTOR BAMB"/>
    <property type="match status" value="1"/>
</dbReference>
<evidence type="ECO:0000256" key="1">
    <source>
        <dbReference type="SAM" id="SignalP"/>
    </source>
</evidence>
<reference evidence="3 6" key="2">
    <citation type="journal article" date="2018" name="Nat. Biotechnol.">
        <title>A standardized bacterial taxonomy based on genome phylogeny substantially revises the tree of life.</title>
        <authorList>
            <person name="Parks D.H."/>
            <person name="Chuvochina M."/>
            <person name="Waite D.W."/>
            <person name="Rinke C."/>
            <person name="Skarshewski A."/>
            <person name="Chaumeil P.A."/>
            <person name="Hugenholtz P."/>
        </authorList>
    </citation>
    <scope>NUCLEOTIDE SEQUENCE [LARGE SCALE GENOMIC DNA]</scope>
    <source>
        <strain evidence="3">UBA8557</strain>
    </source>
</reference>
<feature type="domain" description="Pyrrolo-quinoline quinone repeat" evidence="2">
    <location>
        <begin position="131"/>
        <end position="368"/>
    </location>
</feature>
<proteinExistence type="predicted"/>
<dbReference type="EMBL" id="DMBR01000114">
    <property type="protein sequence ID" value="HAE93691.1"/>
    <property type="molecule type" value="Genomic_DNA"/>
</dbReference>
<dbReference type="RefSeq" id="WP_035555539.1">
    <property type="nucleotide sequence ID" value="NZ_AWFH01000063.1"/>
</dbReference>
<organism evidence="4 5">
    <name type="scientific">Hyphomonas atlantica</name>
    <dbReference type="NCBI Taxonomy" id="1280948"/>
    <lineage>
        <taxon>Bacteria</taxon>
        <taxon>Pseudomonadati</taxon>
        <taxon>Pseudomonadota</taxon>
        <taxon>Alphaproteobacteria</taxon>
        <taxon>Hyphomonadales</taxon>
        <taxon>Hyphomonadaceae</taxon>
        <taxon>Hyphomonas</taxon>
    </lineage>
</organism>
<gene>
    <name evidence="3" type="ORF">DCG65_03970</name>
    <name evidence="4" type="ORF">HY36_11690</name>
</gene>
<evidence type="ECO:0000313" key="6">
    <source>
        <dbReference type="Proteomes" id="UP000259173"/>
    </source>
</evidence>